<reference evidence="6" key="1">
    <citation type="submission" date="2023-05" db="EMBL/GenBank/DDBJ databases">
        <title>Nepenthes gracilis genome sequencing.</title>
        <authorList>
            <person name="Fukushima K."/>
        </authorList>
    </citation>
    <scope>NUCLEOTIDE SEQUENCE</scope>
    <source>
        <strain evidence="6">SING2019-196</strain>
    </source>
</reference>
<dbReference type="Gene3D" id="3.10.450.50">
    <property type="match status" value="1"/>
</dbReference>
<evidence type="ECO:0000313" key="7">
    <source>
        <dbReference type="Proteomes" id="UP001279734"/>
    </source>
</evidence>
<comment type="caution">
    <text evidence="6">The sequence shown here is derived from an EMBL/GenBank/DDBJ whole genome shotgun (WGS) entry which is preliminary data.</text>
</comment>
<dbReference type="Pfam" id="PF02136">
    <property type="entry name" value="NTF2"/>
    <property type="match status" value="1"/>
</dbReference>
<dbReference type="PROSITE" id="PS50177">
    <property type="entry name" value="NTF2_DOMAIN"/>
    <property type="match status" value="1"/>
</dbReference>
<dbReference type="GO" id="GO:0005829">
    <property type="term" value="C:cytosol"/>
    <property type="evidence" value="ECO:0007669"/>
    <property type="project" value="TreeGrafter"/>
</dbReference>
<proteinExistence type="predicted"/>
<evidence type="ECO:0000256" key="2">
    <source>
        <dbReference type="PROSITE-ProRule" id="PRU00176"/>
    </source>
</evidence>
<dbReference type="SMART" id="SM00360">
    <property type="entry name" value="RRM"/>
    <property type="match status" value="1"/>
</dbReference>
<dbReference type="InterPro" id="IPR035979">
    <property type="entry name" value="RBD_domain_sf"/>
</dbReference>
<dbReference type="InterPro" id="IPR012677">
    <property type="entry name" value="Nucleotide-bd_a/b_plait_sf"/>
</dbReference>
<name>A0AAD3TEY8_NEPGR</name>
<keyword evidence="1 2" id="KW-0694">RNA-binding</keyword>
<dbReference type="InterPro" id="IPR039539">
    <property type="entry name" value="Ras_GTPase_bind_prot"/>
</dbReference>
<dbReference type="SUPFAM" id="SSF54928">
    <property type="entry name" value="RNA-binding domain, RBD"/>
    <property type="match status" value="1"/>
</dbReference>
<dbReference type="InterPro" id="IPR018222">
    <property type="entry name" value="Nuclear_transport_factor_2_euk"/>
</dbReference>
<dbReference type="PANTHER" id="PTHR10693:SF20">
    <property type="entry name" value="AT27578P"/>
    <property type="match status" value="1"/>
</dbReference>
<dbReference type="InterPro" id="IPR000504">
    <property type="entry name" value="RRM_dom"/>
</dbReference>
<protein>
    <submittedName>
        <fullName evidence="6">Uncharacterized protein</fullName>
    </submittedName>
</protein>
<dbReference type="AlphaFoldDB" id="A0AAD3TEY8"/>
<organism evidence="6 7">
    <name type="scientific">Nepenthes gracilis</name>
    <name type="common">Slender pitcher plant</name>
    <dbReference type="NCBI Taxonomy" id="150966"/>
    <lineage>
        <taxon>Eukaryota</taxon>
        <taxon>Viridiplantae</taxon>
        <taxon>Streptophyta</taxon>
        <taxon>Embryophyta</taxon>
        <taxon>Tracheophyta</taxon>
        <taxon>Spermatophyta</taxon>
        <taxon>Magnoliopsida</taxon>
        <taxon>eudicotyledons</taxon>
        <taxon>Gunneridae</taxon>
        <taxon>Pentapetalae</taxon>
        <taxon>Caryophyllales</taxon>
        <taxon>Nepenthaceae</taxon>
        <taxon>Nepenthes</taxon>
    </lineage>
</organism>
<evidence type="ECO:0000259" key="5">
    <source>
        <dbReference type="PROSITE" id="PS50177"/>
    </source>
</evidence>
<gene>
    <name evidence="6" type="ORF">Nepgr_029784</name>
</gene>
<evidence type="ECO:0000256" key="3">
    <source>
        <dbReference type="SAM" id="MobiDB-lite"/>
    </source>
</evidence>
<dbReference type="InterPro" id="IPR032710">
    <property type="entry name" value="NTF2-like_dom_sf"/>
</dbReference>
<feature type="region of interest" description="Disordered" evidence="3">
    <location>
        <begin position="339"/>
        <end position="429"/>
    </location>
</feature>
<dbReference type="CDD" id="cd00780">
    <property type="entry name" value="NTF2"/>
    <property type="match status" value="1"/>
</dbReference>
<dbReference type="PROSITE" id="PS50102">
    <property type="entry name" value="RRM"/>
    <property type="match status" value="1"/>
</dbReference>
<keyword evidence="7" id="KW-1185">Reference proteome</keyword>
<dbReference type="Proteomes" id="UP001279734">
    <property type="component" value="Unassembled WGS sequence"/>
</dbReference>
<feature type="domain" description="NTF2" evidence="5">
    <location>
        <begin position="28"/>
        <end position="103"/>
    </location>
</feature>
<feature type="compositionally biased region" description="Gly residues" evidence="3">
    <location>
        <begin position="368"/>
        <end position="381"/>
    </location>
</feature>
<feature type="compositionally biased region" description="Polar residues" evidence="3">
    <location>
        <begin position="389"/>
        <end position="400"/>
    </location>
</feature>
<dbReference type="GO" id="GO:0003729">
    <property type="term" value="F:mRNA binding"/>
    <property type="evidence" value="ECO:0007669"/>
    <property type="project" value="TreeGrafter"/>
</dbReference>
<sequence>MKFPKRHDRYHMASPAQQDGAARSAEVVGHAFAWQYYTILHQSPELVFRFYQDTSKLGRPDDDGDMGSTNTMDAINEKIQSYGTSKADIKSIDAQESYNSGVIGYFVLNDIFRYVDDDYHYKGNEDLDNGVAAPITEDLDPPPVQEIHISDQVEEVNGGEVYNPSENGEVVEEEEPVAEVVDEVQNESLMVVESNSKVEEVTKKSYASIVKVTKENVATTPPAPPRSMPKMQEQQVTAAPNPPSVVETPVYSPYVAEDGNYSEVEGDSHSVYVKNLPLNATTSMLEEAFKRFGAIKSDGIQVRSNKGFCFGFVEFEVSSAAQNAIEASPITIGGRQAGIEKKKSTNSRGSNHSRFPPGRGIGFRNEGGTRGRGNYGGGRGYGRSDTYRSDFSNRGNSRGFQNRGGDGYQRNNHIGGAGGGQASHDFGRRTPGVCARQDKVMEECVASTPSLSPPSPVNRRMTIITQSWTELHFNVTPAVLEEAFKSSGSIKRGTVQVSSNKVIFDLIFLRNMHLKTTPAVLVEAVKKILVLLSRSDNAAQICLKDGNNFLQLCHSISVRNLCLNATPAVLEKASKRFGSI</sequence>
<dbReference type="PANTHER" id="PTHR10693">
    <property type="entry name" value="RAS GTPASE-ACTIVATING PROTEIN-BINDING PROTEIN"/>
    <property type="match status" value="1"/>
</dbReference>
<accession>A0AAD3TEY8</accession>
<evidence type="ECO:0000313" key="6">
    <source>
        <dbReference type="EMBL" id="GMH27941.1"/>
    </source>
</evidence>
<dbReference type="EMBL" id="BSYO01000033">
    <property type="protein sequence ID" value="GMH27941.1"/>
    <property type="molecule type" value="Genomic_DNA"/>
</dbReference>
<dbReference type="InterPro" id="IPR002075">
    <property type="entry name" value="NTF2_dom"/>
</dbReference>
<dbReference type="Pfam" id="PF00076">
    <property type="entry name" value="RRM_1"/>
    <property type="match status" value="1"/>
</dbReference>
<dbReference type="CDD" id="cd00590">
    <property type="entry name" value="RRM_SF"/>
    <property type="match status" value="1"/>
</dbReference>
<dbReference type="SUPFAM" id="SSF54427">
    <property type="entry name" value="NTF2-like"/>
    <property type="match status" value="1"/>
</dbReference>
<evidence type="ECO:0000259" key="4">
    <source>
        <dbReference type="PROSITE" id="PS50102"/>
    </source>
</evidence>
<evidence type="ECO:0000256" key="1">
    <source>
        <dbReference type="ARBA" id="ARBA00022884"/>
    </source>
</evidence>
<feature type="domain" description="RRM" evidence="4">
    <location>
        <begin position="269"/>
        <end position="344"/>
    </location>
</feature>
<dbReference type="Gene3D" id="3.30.70.330">
    <property type="match status" value="1"/>
</dbReference>
<dbReference type="GO" id="GO:1990904">
    <property type="term" value="C:ribonucleoprotein complex"/>
    <property type="evidence" value="ECO:0007669"/>
    <property type="project" value="TreeGrafter"/>
</dbReference>